<evidence type="ECO:0000256" key="13">
    <source>
        <dbReference type="RuleBase" id="RU004249"/>
    </source>
</evidence>
<evidence type="ECO:0000256" key="8">
    <source>
        <dbReference type="ARBA" id="ARBA00022777"/>
    </source>
</evidence>
<dbReference type="NCBIfam" id="TIGR00657">
    <property type="entry name" value="asp_kinases"/>
    <property type="match status" value="1"/>
</dbReference>
<evidence type="ECO:0000313" key="15">
    <source>
        <dbReference type="EMBL" id="MBJ7552341.1"/>
    </source>
</evidence>
<evidence type="ECO:0000256" key="9">
    <source>
        <dbReference type="ARBA" id="ARBA00022840"/>
    </source>
</evidence>
<protein>
    <recommendedName>
        <fullName evidence="12">Aspartokinase</fullName>
        <ecNumber evidence="12">2.7.2.4</ecNumber>
    </recommendedName>
</protein>
<evidence type="ECO:0000313" key="16">
    <source>
        <dbReference type="Proteomes" id="UP000598488"/>
    </source>
</evidence>
<sequence>MALLVQKYGGTSVGSVERIEAVADRVLKHKQQGDDIVVVVSAMSGETNRLIELAKSIQGTPDAREMDVLLSTGEQVTIALLSMALMKRGLQAKSYTGSQVRITTDSAHGKARIQDIDTESMRADLDAGRVLVVAGFQGADEHGNITTLGRGGSDTTGVALAAALKADECQIYTDVDGVYTTDPRVVDSARRLEKITFEEMLEMASLGSKVLQIRSVEFAGKYQVPLRVLSSFVEGEGTLITTDGEISMEQPAVSGIAFNRDEAKLTLKGVPDVPGVASKILGPVSEANVEVDMIVQNVSMDGTTDFTFTVHRNDYDKALQVLEVVAKDLNAKEVLSNANIAKVSIVGVGMRSHAGVATNMFKALAAESINIQLISTSEIKVSVIIDEKYMELAVRALHSAFKLNDPTAGVSEA</sequence>
<dbReference type="InterPro" id="IPR001341">
    <property type="entry name" value="Asp_kinase"/>
</dbReference>
<comment type="caution">
    <text evidence="15">The sequence shown here is derived from an EMBL/GenBank/DDBJ whole genome shotgun (WGS) entry which is preliminary data.</text>
</comment>
<evidence type="ECO:0000256" key="7">
    <source>
        <dbReference type="ARBA" id="ARBA00022741"/>
    </source>
</evidence>
<dbReference type="CDD" id="cd04923">
    <property type="entry name" value="ACT_AK-LysC-DapG-like_2"/>
    <property type="match status" value="1"/>
</dbReference>
<dbReference type="NCBIfam" id="NF005154">
    <property type="entry name" value="PRK06635.1-2"/>
    <property type="match status" value="1"/>
</dbReference>
<dbReference type="PROSITE" id="PS00324">
    <property type="entry name" value="ASPARTOKINASE"/>
    <property type="match status" value="1"/>
</dbReference>
<dbReference type="Pfam" id="PF01842">
    <property type="entry name" value="ACT"/>
    <property type="match status" value="1"/>
</dbReference>
<evidence type="ECO:0000256" key="6">
    <source>
        <dbReference type="ARBA" id="ARBA00022679"/>
    </source>
</evidence>
<evidence type="ECO:0000256" key="10">
    <source>
        <dbReference type="ARBA" id="ARBA00023154"/>
    </source>
</evidence>
<dbReference type="Gene3D" id="3.40.1160.10">
    <property type="entry name" value="Acetylglutamate kinase-like"/>
    <property type="match status" value="1"/>
</dbReference>
<dbReference type="PANTHER" id="PTHR21499">
    <property type="entry name" value="ASPARTATE KINASE"/>
    <property type="match status" value="1"/>
</dbReference>
<comment type="similarity">
    <text evidence="4 12">Belongs to the aspartokinase family.</text>
</comment>
<keyword evidence="5 13" id="KW-0028">Amino-acid biosynthesis</keyword>
<dbReference type="InterPro" id="IPR001048">
    <property type="entry name" value="Asp/Glu/Uridylate_kinase"/>
</dbReference>
<evidence type="ECO:0000256" key="1">
    <source>
        <dbReference type="ARBA" id="ARBA00004766"/>
    </source>
</evidence>
<keyword evidence="8 12" id="KW-0418">Kinase</keyword>
<comment type="pathway">
    <text evidence="3 13">Amino-acid biosynthesis; L-threonine biosynthesis; L-threonine from L-aspartate: step 1/5.</text>
</comment>
<evidence type="ECO:0000256" key="5">
    <source>
        <dbReference type="ARBA" id="ARBA00022605"/>
    </source>
</evidence>
<dbReference type="InterPro" id="IPR041740">
    <property type="entry name" value="AKii-LysC-BS"/>
</dbReference>
<dbReference type="NCBIfam" id="TIGR00656">
    <property type="entry name" value="asp_kin_monofn"/>
    <property type="match status" value="1"/>
</dbReference>
<dbReference type="PIRSF" id="PIRSF000726">
    <property type="entry name" value="Asp_kin"/>
    <property type="match status" value="1"/>
</dbReference>
<evidence type="ECO:0000256" key="12">
    <source>
        <dbReference type="RuleBase" id="RU003448"/>
    </source>
</evidence>
<accession>A0ABS0ZFA9</accession>
<dbReference type="InterPro" id="IPR018042">
    <property type="entry name" value="Aspartate_kinase_CS"/>
</dbReference>
<keyword evidence="6 12" id="KW-0808">Transferase</keyword>
<dbReference type="SUPFAM" id="SSF53633">
    <property type="entry name" value="Carbamate kinase-like"/>
    <property type="match status" value="1"/>
</dbReference>
<dbReference type="Gene3D" id="3.30.2130.10">
    <property type="entry name" value="VC0802-like"/>
    <property type="match status" value="1"/>
</dbReference>
<dbReference type="Pfam" id="PF22468">
    <property type="entry name" value="ACT_9"/>
    <property type="match status" value="1"/>
</dbReference>
<dbReference type="InterPro" id="IPR054352">
    <property type="entry name" value="ACT_Aspartokinase"/>
</dbReference>
<reference evidence="15 16" key="1">
    <citation type="submission" date="2020-12" db="EMBL/GenBank/DDBJ databases">
        <title>Comparative genome analysis of fungal antagonists Marinomonas ostreistagni 398 and M. spartinae 468.</title>
        <authorList>
            <person name="Fields J.L."/>
            <person name="Mavrodi O.V."/>
            <person name="Biber P.D."/>
            <person name="Indest K.J."/>
            <person name="Mavrodi D.V."/>
        </authorList>
    </citation>
    <scope>NUCLEOTIDE SEQUENCE [LARGE SCALE GENOMIC DNA]</scope>
    <source>
        <strain evidence="15 16">USM7</strain>
    </source>
</reference>
<dbReference type="NCBIfam" id="NF005155">
    <property type="entry name" value="PRK06635.1-4"/>
    <property type="match status" value="1"/>
</dbReference>
<gene>
    <name evidence="15" type="ORF">JHD44_16750</name>
</gene>
<comment type="pathway">
    <text evidence="1 13">Amino-acid biosynthesis; L-lysine biosynthesis via DAP pathway; (S)-tetrahydrodipicolinate from L-aspartate: step 1/4.</text>
</comment>
<dbReference type="Proteomes" id="UP000598488">
    <property type="component" value="Unassembled WGS sequence"/>
</dbReference>
<evidence type="ECO:0000259" key="14">
    <source>
        <dbReference type="PROSITE" id="PS51671"/>
    </source>
</evidence>
<evidence type="ECO:0000256" key="2">
    <source>
        <dbReference type="ARBA" id="ARBA00004986"/>
    </source>
</evidence>
<dbReference type="GO" id="GO:0004072">
    <property type="term" value="F:aspartate kinase activity"/>
    <property type="evidence" value="ECO:0007669"/>
    <property type="project" value="UniProtKB-EC"/>
</dbReference>
<keyword evidence="9" id="KW-0067">ATP-binding</keyword>
<comment type="pathway">
    <text evidence="2 13">Amino-acid biosynthesis; L-methionine biosynthesis via de novo pathway; L-homoserine from L-aspartate: step 1/3.</text>
</comment>
<dbReference type="CDD" id="cd04913">
    <property type="entry name" value="ACT_AKii-LysC-BS-like_1"/>
    <property type="match status" value="1"/>
</dbReference>
<dbReference type="EMBL" id="JAEMUH010000018">
    <property type="protein sequence ID" value="MBJ7552341.1"/>
    <property type="molecule type" value="Genomic_DNA"/>
</dbReference>
<dbReference type="Pfam" id="PF00696">
    <property type="entry name" value="AA_kinase"/>
    <property type="match status" value="1"/>
</dbReference>
<name>A0ABS0ZFA9_9GAMM</name>
<evidence type="ECO:0000256" key="4">
    <source>
        <dbReference type="ARBA" id="ARBA00010122"/>
    </source>
</evidence>
<proteinExistence type="inferred from homology"/>
<organism evidence="15 16">
    <name type="scientific">Marinomonas ostreistagni</name>
    <dbReference type="NCBI Taxonomy" id="359209"/>
    <lineage>
        <taxon>Bacteria</taxon>
        <taxon>Pseudomonadati</taxon>
        <taxon>Pseudomonadota</taxon>
        <taxon>Gammaproteobacteria</taxon>
        <taxon>Oceanospirillales</taxon>
        <taxon>Oceanospirillaceae</taxon>
        <taxon>Marinomonas</taxon>
    </lineage>
</organism>
<dbReference type="InterPro" id="IPR005260">
    <property type="entry name" value="Asp_kin_monofn"/>
</dbReference>
<feature type="domain" description="ACT" evidence="14">
    <location>
        <begin position="265"/>
        <end position="348"/>
    </location>
</feature>
<keyword evidence="16" id="KW-1185">Reference proteome</keyword>
<keyword evidence="10" id="KW-0457">Lysine biosynthesis</keyword>
<dbReference type="PANTHER" id="PTHR21499:SF3">
    <property type="entry name" value="ASPARTOKINASE"/>
    <property type="match status" value="1"/>
</dbReference>
<comment type="catalytic activity">
    <reaction evidence="11 12">
        <text>L-aspartate + ATP = 4-phospho-L-aspartate + ADP</text>
        <dbReference type="Rhea" id="RHEA:23776"/>
        <dbReference type="ChEBI" id="CHEBI:29991"/>
        <dbReference type="ChEBI" id="CHEBI:30616"/>
        <dbReference type="ChEBI" id="CHEBI:57535"/>
        <dbReference type="ChEBI" id="CHEBI:456216"/>
        <dbReference type="EC" id="2.7.2.4"/>
    </reaction>
</comment>
<dbReference type="InterPro" id="IPR036393">
    <property type="entry name" value="AceGlu_kinase-like_sf"/>
</dbReference>
<dbReference type="EC" id="2.7.2.4" evidence="12"/>
<evidence type="ECO:0000256" key="3">
    <source>
        <dbReference type="ARBA" id="ARBA00005139"/>
    </source>
</evidence>
<keyword evidence="7" id="KW-0547">Nucleotide-binding</keyword>
<evidence type="ECO:0000256" key="11">
    <source>
        <dbReference type="ARBA" id="ARBA00047872"/>
    </source>
</evidence>
<dbReference type="InterPro" id="IPR002912">
    <property type="entry name" value="ACT_dom"/>
</dbReference>
<dbReference type="RefSeq" id="WP_199463913.1">
    <property type="nucleotide sequence ID" value="NZ_JAEMUH010000018.1"/>
</dbReference>
<dbReference type="SUPFAM" id="SSF55021">
    <property type="entry name" value="ACT-like"/>
    <property type="match status" value="2"/>
</dbReference>
<dbReference type="InterPro" id="IPR045865">
    <property type="entry name" value="ACT-like_dom_sf"/>
</dbReference>
<dbReference type="CDD" id="cd04261">
    <property type="entry name" value="AAK_AKii-LysC-BS"/>
    <property type="match status" value="1"/>
</dbReference>
<dbReference type="PROSITE" id="PS51671">
    <property type="entry name" value="ACT"/>
    <property type="match status" value="1"/>
</dbReference>